<evidence type="ECO:0000259" key="1">
    <source>
        <dbReference type="Pfam" id="PF02875"/>
    </source>
</evidence>
<proteinExistence type="predicted"/>
<dbReference type="GO" id="GO:0005524">
    <property type="term" value="F:ATP binding"/>
    <property type="evidence" value="ECO:0007669"/>
    <property type="project" value="InterPro"/>
</dbReference>
<dbReference type="PANTHER" id="PTHR23135">
    <property type="entry name" value="MUR LIGASE FAMILY MEMBER"/>
    <property type="match status" value="1"/>
</dbReference>
<dbReference type="Pfam" id="PF08245">
    <property type="entry name" value="Mur_ligase_M"/>
    <property type="match status" value="1"/>
</dbReference>
<dbReference type="Proteomes" id="UP000178851">
    <property type="component" value="Unassembled WGS sequence"/>
</dbReference>
<dbReference type="PANTHER" id="PTHR23135:SF4">
    <property type="entry name" value="UDP-N-ACETYLMURAMOYL-L-ALANYL-D-GLUTAMATE--2,6-DIAMINOPIMELATE LIGASE MURE HOMOLOG, CHLOROPLASTIC"/>
    <property type="match status" value="1"/>
</dbReference>
<dbReference type="SUPFAM" id="SSF53623">
    <property type="entry name" value="MurD-like peptide ligases, catalytic domain"/>
    <property type="match status" value="1"/>
</dbReference>
<dbReference type="Pfam" id="PF02875">
    <property type="entry name" value="Mur_ligase_C"/>
    <property type="match status" value="1"/>
</dbReference>
<dbReference type="InterPro" id="IPR004101">
    <property type="entry name" value="Mur_ligase_C"/>
</dbReference>
<evidence type="ECO:0000313" key="3">
    <source>
        <dbReference type="EMBL" id="OGM24910.1"/>
    </source>
</evidence>
<sequence length="406" mass="45355">MIRKLIPQKIKNIWHYLNSLTSVIYFGYPARKLKVIAVTGTDGKTTTCTLIYHILKTAGFKVALISSVAAYIGDKEIDTGFHVTTPDPWRLQKTIYLIVNSNINYLVLEATSHGIDQHRLLGTNISMGILTNITHEHLDYHKTFGNYLRAKAKLFKNLKIAILNHDDDSFERIKKLIPKKVKILSYSMNSPHDKIRESVKARFKEKYNLSNAAGAVKVAKLLGVSDSIIIAAIKNFPGVSGRMEEIKNKKEIKIFVDFAHTPNALKQVLSASIIKRGGKLICVFGCAGERDKEKRPMMGEISAKLADISIFTAEDPRSENVNKIISEIAEGARSQGAKEREDFFKISERGESISFAIQKLAKKGDTVIVCGKGHEKSMAYKGVEYPWSDYDAVKIALKGGIKEIKK</sequence>
<name>A0A1F7YCK1_9BACT</name>
<comment type="caution">
    <text evidence="3">The sequence shown here is derived from an EMBL/GenBank/DDBJ whole genome shotgun (WGS) entry which is preliminary data.</text>
</comment>
<dbReference type="EMBL" id="MGGI01000025">
    <property type="protein sequence ID" value="OGM24910.1"/>
    <property type="molecule type" value="Genomic_DNA"/>
</dbReference>
<evidence type="ECO:0000259" key="2">
    <source>
        <dbReference type="Pfam" id="PF08245"/>
    </source>
</evidence>
<dbReference type="Gene3D" id="3.90.190.20">
    <property type="entry name" value="Mur ligase, C-terminal domain"/>
    <property type="match status" value="1"/>
</dbReference>
<organism evidence="3 4">
    <name type="scientific">Candidatus Woesebacteria bacterium RIFCSPHIGHO2_01_FULL_39_28</name>
    <dbReference type="NCBI Taxonomy" id="1802496"/>
    <lineage>
        <taxon>Bacteria</taxon>
        <taxon>Candidatus Woeseibacteriota</taxon>
    </lineage>
</organism>
<dbReference type="GO" id="GO:0016881">
    <property type="term" value="F:acid-amino acid ligase activity"/>
    <property type="evidence" value="ECO:0007669"/>
    <property type="project" value="InterPro"/>
</dbReference>
<dbReference type="InterPro" id="IPR036565">
    <property type="entry name" value="Mur-like_cat_sf"/>
</dbReference>
<accession>A0A1F7YCK1</accession>
<dbReference type="Gene3D" id="3.40.1190.10">
    <property type="entry name" value="Mur-like, catalytic domain"/>
    <property type="match status" value="1"/>
</dbReference>
<feature type="domain" description="Mur ligase C-terminal" evidence="1">
    <location>
        <begin position="241"/>
        <end position="373"/>
    </location>
</feature>
<evidence type="ECO:0000313" key="4">
    <source>
        <dbReference type="Proteomes" id="UP000178851"/>
    </source>
</evidence>
<dbReference type="SUPFAM" id="SSF53244">
    <property type="entry name" value="MurD-like peptide ligases, peptide-binding domain"/>
    <property type="match status" value="1"/>
</dbReference>
<feature type="domain" description="Mur ligase central" evidence="2">
    <location>
        <begin position="38"/>
        <end position="206"/>
    </location>
</feature>
<dbReference type="InterPro" id="IPR013221">
    <property type="entry name" value="Mur_ligase_cen"/>
</dbReference>
<reference evidence="3 4" key="1">
    <citation type="journal article" date="2016" name="Nat. Commun.">
        <title>Thousands of microbial genomes shed light on interconnected biogeochemical processes in an aquifer system.</title>
        <authorList>
            <person name="Anantharaman K."/>
            <person name="Brown C.T."/>
            <person name="Hug L.A."/>
            <person name="Sharon I."/>
            <person name="Castelle C.J."/>
            <person name="Probst A.J."/>
            <person name="Thomas B.C."/>
            <person name="Singh A."/>
            <person name="Wilkins M.J."/>
            <person name="Karaoz U."/>
            <person name="Brodie E.L."/>
            <person name="Williams K.H."/>
            <person name="Hubbard S.S."/>
            <person name="Banfield J.F."/>
        </authorList>
    </citation>
    <scope>NUCLEOTIDE SEQUENCE [LARGE SCALE GENOMIC DNA]</scope>
</reference>
<gene>
    <name evidence="3" type="ORF">A2627_02995</name>
</gene>
<protein>
    <recommendedName>
        <fullName evidence="5">UDP-N-acetylmuramyl-tripeptide synthetase</fullName>
    </recommendedName>
</protein>
<dbReference type="AlphaFoldDB" id="A0A1F7YCK1"/>
<evidence type="ECO:0008006" key="5">
    <source>
        <dbReference type="Google" id="ProtNLM"/>
    </source>
</evidence>
<dbReference type="InterPro" id="IPR036615">
    <property type="entry name" value="Mur_ligase_C_dom_sf"/>
</dbReference>